<keyword evidence="6" id="KW-0012">Acyltransferase</keyword>
<evidence type="ECO:0000313" key="17">
    <source>
        <dbReference type="EMBL" id="SEP53572.1"/>
    </source>
</evidence>
<dbReference type="InterPro" id="IPR016039">
    <property type="entry name" value="Thiolase-like"/>
</dbReference>
<keyword evidence="18" id="KW-1185">Reference proteome</keyword>
<dbReference type="EC" id="2.3.1.94" evidence="11"/>
<dbReference type="Proteomes" id="UP000198582">
    <property type="component" value="Unassembled WGS sequence"/>
</dbReference>
<dbReference type="Gene3D" id="3.40.50.720">
    <property type="entry name" value="NAD(P)-binding Rossmann-like Domain"/>
    <property type="match status" value="2"/>
</dbReference>
<evidence type="ECO:0000256" key="9">
    <source>
        <dbReference type="ARBA" id="ARBA00060622"/>
    </source>
</evidence>
<dbReference type="GO" id="GO:0006633">
    <property type="term" value="P:fatty acid biosynthetic process"/>
    <property type="evidence" value="ECO:0007669"/>
    <property type="project" value="InterPro"/>
</dbReference>
<dbReference type="PANTHER" id="PTHR43775:SF51">
    <property type="entry name" value="INACTIVE PHENOLPHTHIOCEROL SYNTHESIS POLYKETIDE SYNTHASE TYPE I PKS1-RELATED"/>
    <property type="match status" value="1"/>
</dbReference>
<organism evidence="17 18">
    <name type="scientific">Amycolatopsis saalfeldensis</name>
    <dbReference type="NCBI Taxonomy" id="394193"/>
    <lineage>
        <taxon>Bacteria</taxon>
        <taxon>Bacillati</taxon>
        <taxon>Actinomycetota</taxon>
        <taxon>Actinomycetes</taxon>
        <taxon>Pseudonocardiales</taxon>
        <taxon>Pseudonocardiaceae</taxon>
        <taxon>Amycolatopsis</taxon>
    </lineage>
</organism>
<dbReference type="PROSITE" id="PS52004">
    <property type="entry name" value="KS3_2"/>
    <property type="match status" value="3"/>
</dbReference>
<dbReference type="InterPro" id="IPR013154">
    <property type="entry name" value="ADH-like_N"/>
</dbReference>
<dbReference type="PROSITE" id="PS00606">
    <property type="entry name" value="KS3_1"/>
    <property type="match status" value="2"/>
</dbReference>
<feature type="domain" description="Carrier" evidence="14">
    <location>
        <begin position="4756"/>
        <end position="4834"/>
    </location>
</feature>
<dbReference type="InterPro" id="IPR020843">
    <property type="entry name" value="ER"/>
</dbReference>
<dbReference type="PANTHER" id="PTHR43775">
    <property type="entry name" value="FATTY ACID SYNTHASE"/>
    <property type="match status" value="1"/>
</dbReference>
<dbReference type="InterPro" id="IPR016035">
    <property type="entry name" value="Acyl_Trfase/lysoPLipase"/>
</dbReference>
<comment type="pathway">
    <text evidence="9">Antibiotic biosynthesis; erythromycin biosynthesis.</text>
</comment>
<dbReference type="InterPro" id="IPR014030">
    <property type="entry name" value="Ketoacyl_synth_N"/>
</dbReference>
<dbReference type="Pfam" id="PF02801">
    <property type="entry name" value="Ketoacyl-synt_C"/>
    <property type="match status" value="3"/>
</dbReference>
<dbReference type="Pfam" id="PF16197">
    <property type="entry name" value="KAsynt_C_assoc"/>
    <property type="match status" value="2"/>
</dbReference>
<gene>
    <name evidence="17" type="ORF">SAMN04489732_12861</name>
</gene>
<dbReference type="SMART" id="SM00825">
    <property type="entry name" value="PKS_KS"/>
    <property type="match status" value="3"/>
</dbReference>
<dbReference type="GO" id="GO:0004312">
    <property type="term" value="F:fatty acid synthase activity"/>
    <property type="evidence" value="ECO:0007669"/>
    <property type="project" value="TreeGrafter"/>
</dbReference>
<feature type="region of interest" description="N-terminal hotdog fold" evidence="12">
    <location>
        <begin position="3986"/>
        <end position="4131"/>
    </location>
</feature>
<dbReference type="SMART" id="SM01294">
    <property type="entry name" value="PKS_PP_betabranch"/>
    <property type="match status" value="2"/>
</dbReference>
<accession>A0A1H8YNF2</accession>
<feature type="domain" description="Ketosynthase family 3 (KS3)" evidence="15">
    <location>
        <begin position="3108"/>
        <end position="3534"/>
    </location>
</feature>
<dbReference type="CDD" id="cd00833">
    <property type="entry name" value="PKS"/>
    <property type="match status" value="3"/>
</dbReference>
<dbReference type="InterPro" id="IPR050091">
    <property type="entry name" value="PKS_NRPS_Biosynth_Enz"/>
</dbReference>
<evidence type="ECO:0000256" key="4">
    <source>
        <dbReference type="ARBA" id="ARBA00022737"/>
    </source>
</evidence>
<dbReference type="SMART" id="SM00826">
    <property type="entry name" value="PKS_DH"/>
    <property type="match status" value="2"/>
</dbReference>
<dbReference type="Gene3D" id="3.10.129.110">
    <property type="entry name" value="Polyketide synthase dehydratase"/>
    <property type="match status" value="2"/>
</dbReference>
<dbReference type="InterPro" id="IPR014043">
    <property type="entry name" value="Acyl_transferase_dom"/>
</dbReference>
<dbReference type="CDD" id="cd08956">
    <property type="entry name" value="KR_3_FAS_SDR_x"/>
    <property type="match status" value="2"/>
</dbReference>
<evidence type="ECO:0000259" key="15">
    <source>
        <dbReference type="PROSITE" id="PS52004"/>
    </source>
</evidence>
<feature type="domain" description="Ketosynthase family 3 (KS3)" evidence="15">
    <location>
        <begin position="31"/>
        <end position="450"/>
    </location>
</feature>
<dbReference type="SMART" id="SM00823">
    <property type="entry name" value="PKS_PP"/>
    <property type="match status" value="3"/>
</dbReference>
<keyword evidence="5" id="KW-0511">Multifunctional enzyme</keyword>
<evidence type="ECO:0000313" key="18">
    <source>
        <dbReference type="Proteomes" id="UP000198582"/>
    </source>
</evidence>
<feature type="region of interest" description="N-terminal hotdog fold" evidence="12">
    <location>
        <begin position="1945"/>
        <end position="2068"/>
    </location>
</feature>
<dbReference type="InterPro" id="IPR020806">
    <property type="entry name" value="PKS_PP-bd"/>
</dbReference>
<dbReference type="InterPro" id="IPR049551">
    <property type="entry name" value="PKS_DH_C"/>
</dbReference>
<evidence type="ECO:0000256" key="11">
    <source>
        <dbReference type="ARBA" id="ARBA00066981"/>
    </source>
</evidence>
<dbReference type="InterPro" id="IPR016036">
    <property type="entry name" value="Malonyl_transacylase_ACP-bd"/>
</dbReference>
<feature type="domain" description="PKS/mFAS DH" evidence="16">
    <location>
        <begin position="3986"/>
        <end position="4319"/>
    </location>
</feature>
<dbReference type="SUPFAM" id="SSF55048">
    <property type="entry name" value="Probable ACP-binding domain of malonyl-CoA ACP transacylase"/>
    <property type="match status" value="3"/>
</dbReference>
<evidence type="ECO:0000259" key="14">
    <source>
        <dbReference type="PROSITE" id="PS50075"/>
    </source>
</evidence>
<dbReference type="SMART" id="SM00829">
    <property type="entry name" value="PKS_ER"/>
    <property type="match status" value="1"/>
</dbReference>
<evidence type="ECO:0000256" key="8">
    <source>
        <dbReference type="ARBA" id="ARBA00060158"/>
    </source>
</evidence>
<comment type="function">
    <text evidence="8">Involved in the biosynthesis of antibiotic erythromycin via the biosynthesis of its aglycone precursor, 6-deoxyerythronolide B (6-dEB).</text>
</comment>
<dbReference type="STRING" id="394193.SAMN04489732_12861"/>
<dbReference type="InterPro" id="IPR018201">
    <property type="entry name" value="Ketoacyl_synth_AS"/>
</dbReference>
<dbReference type="Pfam" id="PF08240">
    <property type="entry name" value="ADH_N"/>
    <property type="match status" value="1"/>
</dbReference>
<dbReference type="FunFam" id="3.40.47.10:FF:000019">
    <property type="entry name" value="Polyketide synthase type I"/>
    <property type="match status" value="2"/>
</dbReference>
<dbReference type="Pfam" id="PF14765">
    <property type="entry name" value="PS-DH"/>
    <property type="match status" value="2"/>
</dbReference>
<dbReference type="InterPro" id="IPR020807">
    <property type="entry name" value="PKS_DH"/>
</dbReference>
<sequence>MLSSPTARALAGSWLINFLLAYDGGYGTKMAESIAVVGLSCRLPGAPDADAFWELLGSGSSGLGPVPEARWSSETHGDLPRAVTHGGFLDEVGEFDADFFGISPREAAAMDPQQRLVLELAWEAVEDAGLHAATLAGSRTSVFVGAIQDDYAALTFGRGPGKITRHTMTGLQRGIIANRVSYTLGLRGPSLTVDAGQGSSLVAVHMACESLRHGESELALAGGVNLNLALESALSVAAFGGLSPDGECFTFDERANGFVRGEGGGVVLLKPLARALVDGDFIHGVIRGGAVNNDGAGDGLTVPNPLAQEEVLRLAYCNAAVDPADVQYVELHGTGTKVGDPLEAEALGAVLGRPRPAGLPLLVGSAKTNVGHLEGAAGIVGLLKVLLCVQRRQIPPSRNFEVSNPRIPLRDLGLDVHRELIPWPEPDRELVAGVSSFGVGGTNCHLVVSEPPARSRAAGGPRDAPPRATPWLLSGRTDAALRAQALRLRDFMAETPNLDPADVGFSLATTRQAFEHRAVVLAARHDDFLAGLDVLGHGREAANVVSGVADSNAKTVFVFPGQGSQWAGMATELLSSSSVFAESIEACAAALEPFVDWSLPDVLRGVDGAPTLDHGDHVVQPVLWAVMVSLAALWRSVGVRPDAVVGHSQGEIAAATAVGALSLDDAARVVALRSRLLAELAGRGGMLSVPVTADRVAPRLAKREPRLTIAAINGPVSTIVSGDVGALDELAAEYAAEGVDARKLPVAYASHSPHVETVRERLLDALSGITPRTAEIAFYSTVTGDLHDTASLNADYWYRNLRHTVRLERATRSLLDGAHRIFLEMSPHPVLTGSLRDVAASAEEPVPVAALGSLRRDSGGWDRFVDSLGRAHVRGVGVDWHAVYGPDRQQVKLPTYAFQRKRYWLDGPEMTAGRVALDTPGPARARQPEEERTRGRPALAERLHGLPGTEQRGMLVDAVRTTASAVLGQLNPDAIEPTRTFKQLGFDSITGTEFCERLGAALGVPLPSGLVYDYPTPTLLAEHLRTAASGESDLSTTAPAVKDVADGEPIAIVAMACRYPGEVRSPEDLWRLVAEGRDATSGFPTDRGWNLDELFDDDPDRVGTSYAAGGGFLHDAAYFDPAFFGISPREALAMDPQQRVLLEVAWEAFERAGIDPTSLRDSNTGVLVGAMPQDYGPRLHEPANGLEGYLLTGSTTSVTSGRLAYTFGTAGPAVTVDTACSSSLVAIHLAVQALRNGECDLVLAGGVAVMATPGMFLEFSRQRGLSPDGRCKPFAAAADGTAWSEGAGLVLLERLSYARRNGHEVLAVIRGSAVNQDGASNGLTAPNGPAQERVIRQALSSARLSPADVDAVEAHGTGTRLGDPIEARALIAAYGQRPADRPLRLGSLKSNIGHAQAAAGVGGLIKMVMAMRNGQLPRTLHVDKPTEHVDWSTGAVSLLSEALPWPATDRPRRAAISSFGISGTNAHLIIEQAPPVRPPVPPAPVTRPAPVPLLLSAKNETALREQAGRLKEFVAERPELDLADVGFSLVTTRASLDHRAVVVASSRDEALDGLDRLHDGRPGPAVVKSTGAEPGKTVFVFPGQGSQWPGMAAGLLDTSPVFRDQVQACGEALAPYTDWSLVDVLRDSDAAALERVDVVQPALFTMMVSLAALWRSFGVRPDAVVGHSQGEIAAAHVAGALSLDDAARIVALRSKALLSLAGTGGMASVAMPAGQVEARLAEWGGRLTVASVNGPSATVVSGDPDALRELVVAFGEQDVRARMIPVDYASHSPHVEAIETRLLADLAPITARVGEIPFYSTVTAASVDTSELDAGYWYRNLRNPVLFDQAVRGLMADGHGVFIECGAHPVLTPGIEDIADPVGSGGHEPLVLGSLRRDSGDLGTFVQSAARAHLRGVAVDWSTAFGSDPCRVDLPTYRFQRQRYWLDAATAVVDVAAAGLSAADHPLLGAALETADGDRLVLTGKLSLTTHPWLADHAVSGTVLLPGTGFVELALCAGGRVGSDVVAELTIEAPLGLTEREAARIQVIVERADQTGRRRFTVYSSTDVDGTGWTRHAFGVLGTGPSRPAAESTSIPPDAAPLDVVALQDGLADLGYDYGPAFRAVHAAWRRGDDVYADIRVPENLPTDGFVLHPVLLDAALQVALGTLPADDRTRALLLPFSWSEVRVHGTCATSLRVRVTRLRPNEFRIIATDADGAPVAEAASVTTRPVDPAALGPTQGRERDSLFHVLWTSAVRDITALAGRWVVLGEEADDLTSALAKAGVVVDVQADLTALANGTTDPDVVLVVFPDPRNAETADHVHTATRRTVELLRQWLTEDRFAQTPLVVLTRNAVSAEFGDHVADLGGAAARGLVRSAQSEHPDRFTLVDTDGSEASGLALPKAVNAREADVALRAGRILVPRLVRTSAEEVLSPPEEDVPWRLGIDTPGRVETLTLVASHDAAAPLVPGQVRVSLRGIGLNFRDVLIALDMYPGEAPIGSEGAGVVTEVAPDVAEVTPGDRVMGMFPTGAGNVAVTDHRLLAQIPEGWSFAEAAGVPIAFLTAYHGLAELAEIRSGENLLLHAATGGVGLAAVQLAQHWGVELFATASEPKWRALREAGLQETRIASSRTLDFEQRFRAGSGGGVDVVLNSLAREYTDASLRLLKAGGRFIEMGKTNPRDPAVVTADHPGITYEAFDLTTLDPEHVQGMFAELVPLFASGTLRPLPVTAVDPGRAVAALRYISQARHVGKVVLTPQAPPDPGGTVLVTGGTGGLGALTARHLVTSRGVRHLVLASRSGAAAPGAAELRAELTELGADVEVVACDVADRKAMRDLLDAIPDEHPLTALVHTAGALDDSTVTALTAGQVDRVLRPKVDGAWILHELTRHLDLAAFVLFSSVAGVLGTPGQGNYAAANAFLDAFAQHRHVAGLPATSLAWGYWRRSTGLTGHLTEGDVVRLGRGGITPMSDDDGLISFDAAMGTGRPVLVPARLDLTSTRSAPVPSILRGLVRARPAARLATADPHPAVTGDLVHHDAVVHLVCTHTAAVLGHDAPENIDPDTPFKNLGLDSLTAVELRNRIAAAADLRLPTTVVFDHPTVTELAEHLLTRIRGERAGSTTSAATTVDAGDLIGITGMACRYPGGVRTPEDLWRLAASGTNAITAFPVDRGWDLDRVYAADPGQAGRSYVCEGGFLDDVAGFDAEFFAISPREATAMDPQQRLLLEVAWEAVERSGIDPASLRGTSTGVFVGIIDNDYGPRLDQAPEGYEGYLLTGNTASVASGRIAYTLGLRGPAVSIDTACSSSLVAMHMAAESIRRGECDRALVGGVHVMPTPGGFIEFSRQRGLAPDGRCKAFAAAADGTGWGEGIGVVMLERLPDARCEDRRVLAVVRGSAVNQDGASNGLTAPNGPAQERVIRQALANAGLRPADVDVVEAHGTGTTLGDPIEAEAIIATYGQDRPADHPLWLGSLKSNIGHTQAAAGIGGVIKMVESLRHDRLPQSLHIDEPSPHVDWSAGSVALLTESRPWPPGDEPRRAGVSSFGISGTNAHLVIEEAPVPDEAPTGTAPASPAVPLVLSAKSEAALRDQARRLRTWVDGHPDRSPADLGAALATSRALFDHRAVVLAGDRANLMSDLQALSRGETTPTTVLGIAVHQGGTAVLCTGQGAQHPGMGRDLHAAFPVFAAALDEVCAHFRPYLDRPLLDVMFADNGSPDAALLDQTAYAQPALFAFEVAAYRLLESTGITADYLIGHSVGELTAAHLAEALALEDACILVAERGRLMQAARSDGAMVSLEAGEDEVRPLLAQYGDEVSLAAVNGPRATVISGDHDLVMAVAADLAAAGRKTKELRTSHAFHSSHMDPILDEFRRAVGQIRFRAPRVPVLSNVTGEPADVEQLRSPDYWVRHLRGTVRFHNGLRHLADNGVGLYAEIGPDGVLAALAHGAAHPGSGTSPEVVAVSVQGKPESLSLLTALARAHVRGVGVDWSSMYAGHGAPAAELPTYPFQHRRYWLTATSSGNAEQFGQRTVRHPLIGAGVDTATDGGVVLTGRVSRQDHRWQAGGAVTLPDAAVVELALFAADRIAGGRVLDLTVDAPAIMAEQGAVQLQVVVEAPDPSGSRRIGIHSRSAGLVEPGRGWTVHARGVLGPVDEQVDLRYEEHRLPATATEIDVDRIYDRLAEYGQDYAGDLQTVSAAWRDGVDVYADIALPESLITDGFDIHPALLDAVFHAYTSETGNRPATWHDLRLHSTNPSALRVRVSVTALHQVALTVTDPDGGLVLTAARVDTRPIAATRLRGAPSPGQGALFRLDWKEVPVELGTPPGVWAVLDISDSGLRDEPAFLALADRSYRNVATLTDELDAGTPVPDVVVVPCPRLPGTADVRAAHEKTTRFVELLQRWLADDRLVSTALVVVTEQAVSVGPADDEPAVSTAPVWGLVRAAQTEHPGRFALLDVNERTASAEQLVAAVTAGQPQAAVRDDRVFVPRIARVTTSSHPLRLDPDGAVVITGGTGALGSLTARHLVREHGARHLVLISRSGGDASSVEELTAELGRLGAEVTVARCDAADFDALGELVAAITADRPLTAVVHAAGVLDDAVLMTLTPRQIDAVLRPKVDAAWNLHRLTREMDLSAFVLFSSVAGVIGTAGQANYAAANAFLDALAYHRRARGLVATSIAWGAWAGTGGMADRLSVADRGRLAQAGIAPLPAEQALALLDSILGTEEPHLLGVRIDFAALRTQAEDGVLRDVMRGLVRSRRRPAANGVPDLRRRLATLSEGERRRDLVDLVRHHAAAVLGASNPGAVHADRGLLDVGFTSLMILELRNRLDTATGLQLPATLALDHPTIEAVAGCLDVKLAPDGSDGAPPVLAELDRLVHSLAGTPAYGEGLRQAVADRLRSLLRQLDIGVPDNDADDVPAKILAATPQEIFDLIDNDFDGGRVSVDGE</sequence>
<protein>
    <recommendedName>
        <fullName evidence="11">6-deoxyerythronolide-B synthase</fullName>
        <ecNumber evidence="11">2.3.1.94</ecNumber>
    </recommendedName>
</protein>
<feature type="region of interest" description="Disordered" evidence="13">
    <location>
        <begin position="914"/>
        <end position="935"/>
    </location>
</feature>
<dbReference type="GO" id="GO:0016491">
    <property type="term" value="F:oxidoreductase activity"/>
    <property type="evidence" value="ECO:0007669"/>
    <property type="project" value="InterPro"/>
</dbReference>
<dbReference type="SUPFAM" id="SSF51735">
    <property type="entry name" value="NAD(P)-binding Rossmann-fold domains"/>
    <property type="match status" value="5"/>
</dbReference>
<dbReference type="EMBL" id="FOEF01000028">
    <property type="protein sequence ID" value="SEP53572.1"/>
    <property type="molecule type" value="Genomic_DNA"/>
</dbReference>
<name>A0A1H8YNF2_9PSEU</name>
<dbReference type="GO" id="GO:0031177">
    <property type="term" value="F:phosphopantetheine binding"/>
    <property type="evidence" value="ECO:0007669"/>
    <property type="project" value="InterPro"/>
</dbReference>
<dbReference type="Gene3D" id="3.40.50.11460">
    <property type="match status" value="1"/>
</dbReference>
<reference evidence="18" key="1">
    <citation type="submission" date="2016-10" db="EMBL/GenBank/DDBJ databases">
        <authorList>
            <person name="Varghese N."/>
            <person name="Submissions S."/>
        </authorList>
    </citation>
    <scope>NUCLEOTIDE SEQUENCE [LARGE SCALE GENOMIC DNA]</scope>
    <source>
        <strain evidence="18">DSM 44993</strain>
    </source>
</reference>
<comment type="subunit">
    <text evidence="10">Homodimer. Erythronolide synthase is composed of EryAI, EryAII and EryAIII multimodular (2 modules) polypeptides each coding for a functional synthase subunit which participates in 2 of the six FAS-like elongation steps required for formation of the polyketide. Module 1, 2, 3, 4, 5, and 6 participating in biosynthesis steps 1, 2, 3, 4, 5, and 6, respectively.</text>
</comment>
<feature type="region of interest" description="C-terminal hotdog fold" evidence="12">
    <location>
        <begin position="2079"/>
        <end position="2217"/>
    </location>
</feature>
<keyword evidence="1" id="KW-0596">Phosphopantetheine</keyword>
<dbReference type="PROSITE" id="PS50075">
    <property type="entry name" value="CARRIER"/>
    <property type="match status" value="3"/>
</dbReference>
<dbReference type="SMART" id="SM00822">
    <property type="entry name" value="PKS_KR"/>
    <property type="match status" value="2"/>
</dbReference>
<comment type="catalytic activity">
    <reaction evidence="7">
        <text>6 (S)-methylmalonyl-CoA + propanoyl-CoA + 6 NADPH + 12 H(+) = 6-deoxyerythronolide B + 6 CO2 + 6 NADP(+) + 7 CoA + H2O</text>
        <dbReference type="Rhea" id="RHEA:23068"/>
        <dbReference type="ChEBI" id="CHEBI:15377"/>
        <dbReference type="ChEBI" id="CHEBI:15378"/>
        <dbReference type="ChEBI" id="CHEBI:16089"/>
        <dbReference type="ChEBI" id="CHEBI:16526"/>
        <dbReference type="ChEBI" id="CHEBI:57287"/>
        <dbReference type="ChEBI" id="CHEBI:57327"/>
        <dbReference type="ChEBI" id="CHEBI:57392"/>
        <dbReference type="ChEBI" id="CHEBI:57783"/>
        <dbReference type="ChEBI" id="CHEBI:58349"/>
        <dbReference type="EC" id="2.3.1.94"/>
    </reaction>
</comment>
<dbReference type="Pfam" id="PF22953">
    <property type="entry name" value="SpnB_Rossmann"/>
    <property type="match status" value="2"/>
</dbReference>
<feature type="active site" description="Proton acceptor; for dehydratase activity" evidence="12">
    <location>
        <position position="4035"/>
    </location>
</feature>
<dbReference type="Gene3D" id="3.40.366.10">
    <property type="entry name" value="Malonyl-Coenzyme A Acyl Carrier Protein, domain 2"/>
    <property type="match status" value="3"/>
</dbReference>
<evidence type="ECO:0000256" key="2">
    <source>
        <dbReference type="ARBA" id="ARBA00022553"/>
    </source>
</evidence>
<dbReference type="Pfam" id="PF21089">
    <property type="entry name" value="PKS_DH_N"/>
    <property type="match status" value="2"/>
</dbReference>
<dbReference type="Pfam" id="PF22621">
    <property type="entry name" value="CurL-like_PKS_C"/>
    <property type="match status" value="1"/>
</dbReference>
<dbReference type="Pfam" id="PF13602">
    <property type="entry name" value="ADH_zinc_N_2"/>
    <property type="match status" value="1"/>
</dbReference>
<evidence type="ECO:0000256" key="3">
    <source>
        <dbReference type="ARBA" id="ARBA00022679"/>
    </source>
</evidence>
<dbReference type="SMART" id="SM00827">
    <property type="entry name" value="PKS_AT"/>
    <property type="match status" value="3"/>
</dbReference>
<feature type="region of interest" description="C-terminal hotdog fold" evidence="12">
    <location>
        <begin position="4144"/>
        <end position="4319"/>
    </location>
</feature>
<dbReference type="InterPro" id="IPR036291">
    <property type="entry name" value="NAD(P)-bd_dom_sf"/>
</dbReference>
<dbReference type="Gene3D" id="3.90.180.10">
    <property type="entry name" value="Medium-chain alcohol dehydrogenases, catalytic domain"/>
    <property type="match status" value="1"/>
</dbReference>
<dbReference type="InterPro" id="IPR013968">
    <property type="entry name" value="PKS_KR"/>
</dbReference>
<dbReference type="SUPFAM" id="SSF50129">
    <property type="entry name" value="GroES-like"/>
    <property type="match status" value="1"/>
</dbReference>
<evidence type="ECO:0000256" key="1">
    <source>
        <dbReference type="ARBA" id="ARBA00022450"/>
    </source>
</evidence>
<evidence type="ECO:0000256" key="6">
    <source>
        <dbReference type="ARBA" id="ARBA00023315"/>
    </source>
</evidence>
<evidence type="ECO:0000256" key="10">
    <source>
        <dbReference type="ARBA" id="ARBA00063272"/>
    </source>
</evidence>
<dbReference type="InterPro" id="IPR049900">
    <property type="entry name" value="PKS_mFAS_DH"/>
</dbReference>
<dbReference type="InterPro" id="IPR001227">
    <property type="entry name" value="Ac_transferase_dom_sf"/>
</dbReference>
<keyword evidence="2" id="KW-0597">Phosphoprotein</keyword>
<dbReference type="Gene3D" id="3.40.47.10">
    <property type="match status" value="3"/>
</dbReference>
<dbReference type="InterPro" id="IPR032821">
    <property type="entry name" value="PKS_assoc"/>
</dbReference>
<dbReference type="SUPFAM" id="SSF47336">
    <property type="entry name" value="ACP-like"/>
    <property type="match status" value="3"/>
</dbReference>
<feature type="compositionally biased region" description="Basic and acidic residues" evidence="13">
    <location>
        <begin position="926"/>
        <end position="935"/>
    </location>
</feature>
<dbReference type="InterPro" id="IPR020841">
    <property type="entry name" value="PKS_Beta-ketoAc_synthase_dom"/>
</dbReference>
<feature type="domain" description="Ketosynthase family 3 (KS3)" evidence="15">
    <location>
        <begin position="1047"/>
        <end position="1472"/>
    </location>
</feature>
<feature type="domain" description="Carrier" evidence="14">
    <location>
        <begin position="3015"/>
        <end position="3090"/>
    </location>
</feature>
<dbReference type="InterPro" id="IPR049552">
    <property type="entry name" value="PKS_DH_N"/>
</dbReference>
<proteinExistence type="predicted"/>
<dbReference type="PROSITE" id="PS52019">
    <property type="entry name" value="PKS_MFAS_DH"/>
    <property type="match status" value="2"/>
</dbReference>
<evidence type="ECO:0000256" key="7">
    <source>
        <dbReference type="ARBA" id="ARBA00052442"/>
    </source>
</evidence>
<dbReference type="Pfam" id="PF00698">
    <property type="entry name" value="Acyl_transf_1"/>
    <property type="match status" value="3"/>
</dbReference>
<keyword evidence="3" id="KW-0808">Transferase</keyword>
<dbReference type="FunFam" id="3.40.366.10:FF:000002">
    <property type="entry name" value="Probable polyketide synthase 2"/>
    <property type="match status" value="2"/>
</dbReference>
<dbReference type="InterPro" id="IPR009081">
    <property type="entry name" value="PP-bd_ACP"/>
</dbReference>
<dbReference type="SUPFAM" id="SSF53901">
    <property type="entry name" value="Thiolase-like"/>
    <property type="match status" value="3"/>
</dbReference>
<keyword evidence="4" id="KW-0677">Repeat</keyword>
<evidence type="ECO:0000256" key="13">
    <source>
        <dbReference type="SAM" id="MobiDB-lite"/>
    </source>
</evidence>
<feature type="active site" description="Proton donor; for dehydratase activity" evidence="12">
    <location>
        <position position="2138"/>
    </location>
</feature>
<dbReference type="Gene3D" id="3.30.70.3290">
    <property type="match status" value="3"/>
</dbReference>
<dbReference type="SUPFAM" id="SSF52151">
    <property type="entry name" value="FabD/lysophospholipase-like"/>
    <property type="match status" value="3"/>
</dbReference>
<feature type="domain" description="Carrier" evidence="14">
    <location>
        <begin position="953"/>
        <end position="1028"/>
    </location>
</feature>
<dbReference type="Pfam" id="PF00550">
    <property type="entry name" value="PP-binding"/>
    <property type="match status" value="3"/>
</dbReference>
<evidence type="ECO:0000256" key="12">
    <source>
        <dbReference type="PROSITE-ProRule" id="PRU01363"/>
    </source>
</evidence>
<dbReference type="CDD" id="cd05195">
    <property type="entry name" value="enoyl_red"/>
    <property type="match status" value="1"/>
</dbReference>
<dbReference type="InterPro" id="IPR036736">
    <property type="entry name" value="ACP-like_sf"/>
</dbReference>
<dbReference type="GO" id="GO:0047879">
    <property type="term" value="F:erythronolide synthase activity"/>
    <property type="evidence" value="ECO:0007669"/>
    <property type="project" value="UniProtKB-EC"/>
</dbReference>
<dbReference type="GO" id="GO:0004315">
    <property type="term" value="F:3-oxoacyl-[acyl-carrier-protein] synthase activity"/>
    <property type="evidence" value="ECO:0007669"/>
    <property type="project" value="InterPro"/>
</dbReference>
<dbReference type="InterPro" id="IPR011032">
    <property type="entry name" value="GroES-like_sf"/>
</dbReference>
<dbReference type="Pfam" id="PF08659">
    <property type="entry name" value="KR"/>
    <property type="match status" value="2"/>
</dbReference>
<dbReference type="InterPro" id="IPR055123">
    <property type="entry name" value="SpnB-like_Rossmann"/>
</dbReference>
<feature type="domain" description="PKS/mFAS DH" evidence="16">
    <location>
        <begin position="1945"/>
        <end position="2217"/>
    </location>
</feature>
<feature type="active site" description="Proton acceptor; for dehydratase activity" evidence="12">
    <location>
        <position position="1977"/>
    </location>
</feature>
<feature type="active site" description="Proton donor; for dehydratase activity" evidence="12">
    <location>
        <position position="4203"/>
    </location>
</feature>
<evidence type="ECO:0000256" key="5">
    <source>
        <dbReference type="ARBA" id="ARBA00023268"/>
    </source>
</evidence>
<dbReference type="Gene3D" id="1.10.1200.10">
    <property type="entry name" value="ACP-like"/>
    <property type="match status" value="3"/>
</dbReference>
<dbReference type="InterPro" id="IPR057326">
    <property type="entry name" value="KR_dom"/>
</dbReference>
<dbReference type="InterPro" id="IPR014031">
    <property type="entry name" value="Ketoacyl_synth_C"/>
</dbReference>
<dbReference type="FunFam" id="1.10.1200.10:FF:000007">
    <property type="entry name" value="Probable polyketide synthase pks17"/>
    <property type="match status" value="1"/>
</dbReference>
<evidence type="ECO:0000259" key="16">
    <source>
        <dbReference type="PROSITE" id="PS52019"/>
    </source>
</evidence>
<dbReference type="Pfam" id="PF00109">
    <property type="entry name" value="ketoacyl-synt"/>
    <property type="match status" value="3"/>
</dbReference>
<dbReference type="InterPro" id="IPR042104">
    <property type="entry name" value="PKS_dehydratase_sf"/>
</dbReference>